<evidence type="ECO:0000256" key="7">
    <source>
        <dbReference type="ARBA" id="ARBA00030921"/>
    </source>
</evidence>
<reference evidence="10 11" key="1">
    <citation type="submission" date="2018-09" db="EMBL/GenBank/DDBJ databases">
        <title>Complete genome sequence of Euzebya sp. DY32-46 isolated from seawater of Pacific Ocean.</title>
        <authorList>
            <person name="Xu L."/>
            <person name="Wu Y.-H."/>
            <person name="Xu X.-W."/>
        </authorList>
    </citation>
    <scope>NUCLEOTIDE SEQUENCE [LARGE SCALE GENOMIC DNA]</scope>
    <source>
        <strain evidence="10 11">DY32-46</strain>
    </source>
</reference>
<evidence type="ECO:0000256" key="4">
    <source>
        <dbReference type="ARBA" id="ARBA00022576"/>
    </source>
</evidence>
<dbReference type="GO" id="GO:0045484">
    <property type="term" value="F:L-lysine 6-transaminase activity"/>
    <property type="evidence" value="ECO:0007669"/>
    <property type="project" value="UniProtKB-EC"/>
</dbReference>
<name>A0A346XZ75_9ACTN</name>
<evidence type="ECO:0000313" key="11">
    <source>
        <dbReference type="Proteomes" id="UP000264006"/>
    </source>
</evidence>
<evidence type="ECO:0000256" key="8">
    <source>
        <dbReference type="ARBA" id="ARBA00050040"/>
    </source>
</evidence>
<dbReference type="CDD" id="cd00610">
    <property type="entry name" value="OAT_like"/>
    <property type="match status" value="1"/>
</dbReference>
<evidence type="ECO:0000256" key="5">
    <source>
        <dbReference type="ARBA" id="ARBA00022679"/>
    </source>
</evidence>
<comment type="similarity">
    <text evidence="2 9">Belongs to the class-III pyridoxal-phosphate-dependent aminotransferase family.</text>
</comment>
<dbReference type="OrthoDB" id="9801052at2"/>
<evidence type="ECO:0000256" key="2">
    <source>
        <dbReference type="ARBA" id="ARBA00008954"/>
    </source>
</evidence>
<evidence type="ECO:0000256" key="1">
    <source>
        <dbReference type="ARBA" id="ARBA00001933"/>
    </source>
</evidence>
<dbReference type="PIRSF" id="PIRSF000521">
    <property type="entry name" value="Transaminase_4ab_Lys_Orn"/>
    <property type="match status" value="1"/>
</dbReference>
<dbReference type="InterPro" id="IPR049704">
    <property type="entry name" value="Aminotrans_3_PPA_site"/>
</dbReference>
<gene>
    <name evidence="10" type="ORF">DVS28_a2843</name>
</gene>
<dbReference type="PANTHER" id="PTHR43206">
    <property type="entry name" value="AMINOTRANSFERASE"/>
    <property type="match status" value="1"/>
</dbReference>
<dbReference type="Gene3D" id="3.90.1150.10">
    <property type="entry name" value="Aspartate Aminotransferase, domain 1"/>
    <property type="match status" value="1"/>
</dbReference>
<organism evidence="10 11">
    <name type="scientific">Euzebya pacifica</name>
    <dbReference type="NCBI Taxonomy" id="1608957"/>
    <lineage>
        <taxon>Bacteria</taxon>
        <taxon>Bacillati</taxon>
        <taxon>Actinomycetota</taxon>
        <taxon>Nitriliruptoria</taxon>
        <taxon>Euzebyales</taxon>
    </lineage>
</organism>
<dbReference type="InterPro" id="IPR005814">
    <property type="entry name" value="Aminotrans_3"/>
</dbReference>
<comment type="cofactor">
    <cofactor evidence="1">
        <name>pyridoxal 5'-phosphate</name>
        <dbReference type="ChEBI" id="CHEBI:597326"/>
    </cofactor>
</comment>
<protein>
    <recommendedName>
        <fullName evidence="8">L-lysine-epsilon aminotransferase</fullName>
        <ecNumber evidence="3">2.6.1.36</ecNumber>
    </recommendedName>
    <alternativeName>
        <fullName evidence="7">Lysine 6-aminotransferase</fullName>
    </alternativeName>
</protein>
<dbReference type="InterPro" id="IPR015421">
    <property type="entry name" value="PyrdxlP-dep_Trfase_major"/>
</dbReference>
<dbReference type="PROSITE" id="PS00600">
    <property type="entry name" value="AA_TRANSFER_CLASS_3"/>
    <property type="match status" value="1"/>
</dbReference>
<proteinExistence type="inferred from homology"/>
<dbReference type="AlphaFoldDB" id="A0A346XZ75"/>
<dbReference type="EC" id="2.6.1.36" evidence="3"/>
<evidence type="ECO:0000313" key="10">
    <source>
        <dbReference type="EMBL" id="AXV07522.1"/>
    </source>
</evidence>
<evidence type="ECO:0000256" key="3">
    <source>
        <dbReference type="ARBA" id="ARBA00013071"/>
    </source>
</evidence>
<evidence type="ECO:0000256" key="6">
    <source>
        <dbReference type="ARBA" id="ARBA00022898"/>
    </source>
</evidence>
<keyword evidence="11" id="KW-1185">Reference proteome</keyword>
<dbReference type="NCBIfam" id="TIGR03251">
    <property type="entry name" value="LAT_fam"/>
    <property type="match status" value="1"/>
</dbReference>
<keyword evidence="5 10" id="KW-0808">Transferase</keyword>
<dbReference type="InterPro" id="IPR015422">
    <property type="entry name" value="PyrdxlP-dep_Trfase_small"/>
</dbReference>
<dbReference type="RefSeq" id="WP_114591998.1">
    <property type="nucleotide sequence ID" value="NZ_CP031165.1"/>
</dbReference>
<keyword evidence="4 10" id="KW-0032">Aminotransferase</keyword>
<dbReference type="Pfam" id="PF00202">
    <property type="entry name" value="Aminotran_3"/>
    <property type="match status" value="1"/>
</dbReference>
<keyword evidence="6 9" id="KW-0663">Pyridoxal phosphate</keyword>
<dbReference type="GO" id="GO:0009450">
    <property type="term" value="P:gamma-aminobutyric acid catabolic process"/>
    <property type="evidence" value="ECO:0007669"/>
    <property type="project" value="TreeGrafter"/>
</dbReference>
<dbReference type="GO" id="GO:0017000">
    <property type="term" value="P:antibiotic biosynthetic process"/>
    <property type="evidence" value="ECO:0007669"/>
    <property type="project" value="InterPro"/>
</dbReference>
<dbReference type="KEGG" id="euz:DVS28_a2843"/>
<dbReference type="Proteomes" id="UP000264006">
    <property type="component" value="Chromosome"/>
</dbReference>
<dbReference type="InterPro" id="IPR017657">
    <property type="entry name" value="L-lysine_6-transaminase"/>
</dbReference>
<dbReference type="Gene3D" id="3.40.640.10">
    <property type="entry name" value="Type I PLP-dependent aspartate aminotransferase-like (Major domain)"/>
    <property type="match status" value="1"/>
</dbReference>
<dbReference type="GO" id="GO:0030170">
    <property type="term" value="F:pyridoxal phosphate binding"/>
    <property type="evidence" value="ECO:0007669"/>
    <property type="project" value="InterPro"/>
</dbReference>
<sequence length="437" mass="48145">MRPNDVHDSLRAHVLVDGYDMVLDTAASQGSWLVDARTGDRYLDVFTFYASSPLGMNHPDLLEDEDFRATLLEVAMNKPANSDVYTVEMARFVDTLARVLGDDALPHYFFIEGGAAAVENALKVAFDWKSRHNAMHGRAAAGSQVMHLKGAFHGRSGYTMSLTNTDPAKVAKFPKFDWPRLTTPIVRHPLADHADDLARQEAIALAEARDAFARYPHDIACIIAEPIQGEGGDNHLRPEFLRALQDIAHANDALFVLDEVQTGAVITGHAWAHQGMGLEPDVIAFGKKLQVCGVMAGRRVDEVPDNVFNVSSRINSTWGGNLTDMVRARRILEVVESRDLITNAKVQGEHLLGRLLDLAERHPDLVSNVRGRGLLCAVDMPDGDTRDRVTTRLMAEEKVMMLGCGTHTLRFRPSLAVTAEELDTAVDALDRVLSTVR</sequence>
<evidence type="ECO:0000256" key="9">
    <source>
        <dbReference type="RuleBase" id="RU003560"/>
    </source>
</evidence>
<dbReference type="InterPro" id="IPR015424">
    <property type="entry name" value="PyrdxlP-dep_Trfase"/>
</dbReference>
<accession>A0A346XZ75</accession>
<dbReference type="PANTHER" id="PTHR43206:SF2">
    <property type="entry name" value="4-AMINOBUTYRATE AMINOTRANSFERASE GABT"/>
    <property type="match status" value="1"/>
</dbReference>
<dbReference type="SUPFAM" id="SSF53383">
    <property type="entry name" value="PLP-dependent transferases"/>
    <property type="match status" value="1"/>
</dbReference>
<dbReference type="EMBL" id="CP031165">
    <property type="protein sequence ID" value="AXV07522.1"/>
    <property type="molecule type" value="Genomic_DNA"/>
</dbReference>